<keyword evidence="3" id="KW-1185">Reference proteome</keyword>
<name>A0A8S9Z6T1_9TREM</name>
<dbReference type="OrthoDB" id="6230768at2759"/>
<reference evidence="2" key="1">
    <citation type="submission" date="2019-07" db="EMBL/GenBank/DDBJ databases">
        <title>Annotation for the trematode Paragonimus miyazaki's.</title>
        <authorList>
            <person name="Choi Y.-J."/>
        </authorList>
    </citation>
    <scope>NUCLEOTIDE SEQUENCE</scope>
    <source>
        <strain evidence="2">Japan</strain>
    </source>
</reference>
<evidence type="ECO:0000313" key="3">
    <source>
        <dbReference type="Proteomes" id="UP000822476"/>
    </source>
</evidence>
<evidence type="ECO:0000313" key="2">
    <source>
        <dbReference type="EMBL" id="KAF7261390.1"/>
    </source>
</evidence>
<sequence length="317" mass="36636">MRPFVDKRVMYTSRPKHLRENLNCVEVTSQSVSRNISHSSEQTWRNFDNQTVAKQNRLQFLRPISRVDRSGRTKHQRVKRDKFRETRGLTNSIKKLTSLLEDVPPRILVGQSITVECIPNVQNHQVLPCILDPKRADEFSPGYKDGDSSSVWSKFKQTTTENGSIVLYANYRAGDFAYLPCRILAANDMDTTIWEKGDAPLFASMTRFTKDRRFRLLHSEHNKTNVQVPSKMAKNTQSLPNKNGNQQNDQRLDYGSVDVGHVDYSLPKEAHKWDLIIDFLRPSDADTYTCRLVGRTRQLITYKIQVRSKCFLPILCD</sequence>
<dbReference type="AlphaFoldDB" id="A0A8S9Z6T1"/>
<comment type="caution">
    <text evidence="2">The sequence shown here is derived from an EMBL/GenBank/DDBJ whole genome shotgun (WGS) entry which is preliminary data.</text>
</comment>
<organism evidence="2 3">
    <name type="scientific">Paragonimus skrjabini miyazakii</name>
    <dbReference type="NCBI Taxonomy" id="59628"/>
    <lineage>
        <taxon>Eukaryota</taxon>
        <taxon>Metazoa</taxon>
        <taxon>Spiralia</taxon>
        <taxon>Lophotrochozoa</taxon>
        <taxon>Platyhelminthes</taxon>
        <taxon>Trematoda</taxon>
        <taxon>Digenea</taxon>
        <taxon>Plagiorchiida</taxon>
        <taxon>Troglotremata</taxon>
        <taxon>Troglotrematidae</taxon>
        <taxon>Paragonimus</taxon>
    </lineage>
</organism>
<evidence type="ECO:0000256" key="1">
    <source>
        <dbReference type="SAM" id="MobiDB-lite"/>
    </source>
</evidence>
<feature type="region of interest" description="Disordered" evidence="1">
    <location>
        <begin position="231"/>
        <end position="252"/>
    </location>
</feature>
<dbReference type="Gene3D" id="2.60.40.10">
    <property type="entry name" value="Immunoglobulins"/>
    <property type="match status" value="1"/>
</dbReference>
<dbReference type="Proteomes" id="UP000822476">
    <property type="component" value="Unassembled WGS sequence"/>
</dbReference>
<dbReference type="EMBL" id="JTDE01000397">
    <property type="protein sequence ID" value="KAF7261390.1"/>
    <property type="molecule type" value="Genomic_DNA"/>
</dbReference>
<accession>A0A8S9Z6T1</accession>
<gene>
    <name evidence="2" type="ORF">EG68_01112</name>
</gene>
<dbReference type="InterPro" id="IPR013783">
    <property type="entry name" value="Ig-like_fold"/>
</dbReference>
<proteinExistence type="predicted"/>
<feature type="compositionally biased region" description="Polar residues" evidence="1">
    <location>
        <begin position="231"/>
        <end position="249"/>
    </location>
</feature>
<protein>
    <submittedName>
        <fullName evidence="2">Uncharacterized protein</fullName>
    </submittedName>
</protein>